<name>D6RK27_COPC7</name>
<dbReference type="RefSeq" id="XP_002912030.1">
    <property type="nucleotide sequence ID" value="XM_002911984.1"/>
</dbReference>
<feature type="chain" id="PRO_5003087482" evidence="1">
    <location>
        <begin position="25"/>
        <end position="135"/>
    </location>
</feature>
<dbReference type="InParanoid" id="D6RK27"/>
<gene>
    <name evidence="2" type="ORF">CC1G_13558</name>
</gene>
<dbReference type="Proteomes" id="UP000001861">
    <property type="component" value="Unassembled WGS sequence"/>
</dbReference>
<dbReference type="KEGG" id="cci:CC1G_13558"/>
<comment type="caution">
    <text evidence="2">The sequence shown here is derived from an EMBL/GenBank/DDBJ whole genome shotgun (WGS) entry which is preliminary data.</text>
</comment>
<sequence>MVALSKFYILSLIPILASLSAVAGHSPDALSPARLSRRNNLVDDYNHRRELLEDILYERDLLEDMLYERDLLEDMLYERDLLEDLLYERDHETKPKPFVKKPFGTKDAIAYIYANHPFYAPSKKKNVVKRRGVRK</sequence>
<dbReference type="AlphaFoldDB" id="D6RK27"/>
<evidence type="ECO:0000256" key="1">
    <source>
        <dbReference type="SAM" id="SignalP"/>
    </source>
</evidence>
<protein>
    <submittedName>
        <fullName evidence="2">Uncharacterized protein</fullName>
    </submittedName>
</protein>
<accession>D6RK27</accession>
<keyword evidence="1" id="KW-0732">Signal</keyword>
<reference evidence="2 3" key="1">
    <citation type="journal article" date="2010" name="Proc. Natl. Acad. Sci. U.S.A.">
        <title>Insights into evolution of multicellular fungi from the assembled chromosomes of the mushroom Coprinopsis cinerea (Coprinus cinereus).</title>
        <authorList>
            <person name="Stajich J.E."/>
            <person name="Wilke S.K."/>
            <person name="Ahren D."/>
            <person name="Au C.H."/>
            <person name="Birren B.W."/>
            <person name="Borodovsky M."/>
            <person name="Burns C."/>
            <person name="Canback B."/>
            <person name="Casselton L.A."/>
            <person name="Cheng C.K."/>
            <person name="Deng J."/>
            <person name="Dietrich F.S."/>
            <person name="Fargo D.C."/>
            <person name="Farman M.L."/>
            <person name="Gathman A.C."/>
            <person name="Goldberg J."/>
            <person name="Guigo R."/>
            <person name="Hoegger P.J."/>
            <person name="Hooker J.B."/>
            <person name="Huggins A."/>
            <person name="James T.Y."/>
            <person name="Kamada T."/>
            <person name="Kilaru S."/>
            <person name="Kodira C."/>
            <person name="Kues U."/>
            <person name="Kupfer D."/>
            <person name="Kwan H.S."/>
            <person name="Lomsadze A."/>
            <person name="Li W."/>
            <person name="Lilly W.W."/>
            <person name="Ma L.J."/>
            <person name="Mackey A.J."/>
            <person name="Manning G."/>
            <person name="Martin F."/>
            <person name="Muraguchi H."/>
            <person name="Natvig D.O."/>
            <person name="Palmerini H."/>
            <person name="Ramesh M.A."/>
            <person name="Rehmeyer C.J."/>
            <person name="Roe B.A."/>
            <person name="Shenoy N."/>
            <person name="Stanke M."/>
            <person name="Ter-Hovhannisyan V."/>
            <person name="Tunlid A."/>
            <person name="Velagapudi R."/>
            <person name="Vision T.J."/>
            <person name="Zeng Q."/>
            <person name="Zolan M.E."/>
            <person name="Pukkila P.J."/>
        </authorList>
    </citation>
    <scope>NUCLEOTIDE SEQUENCE [LARGE SCALE GENOMIC DNA]</scope>
    <source>
        <strain evidence="3">Okayama-7 / 130 / ATCC MYA-4618 / FGSC 9003</strain>
    </source>
</reference>
<dbReference type="EMBL" id="AACS02000001">
    <property type="protein sequence ID" value="EFI28536.1"/>
    <property type="molecule type" value="Genomic_DNA"/>
</dbReference>
<evidence type="ECO:0000313" key="3">
    <source>
        <dbReference type="Proteomes" id="UP000001861"/>
    </source>
</evidence>
<dbReference type="VEuPathDB" id="FungiDB:CC1G_13558"/>
<proteinExistence type="predicted"/>
<dbReference type="GeneID" id="6015034"/>
<dbReference type="HOGENOM" id="CLU_1885649_0_0_1"/>
<evidence type="ECO:0000313" key="2">
    <source>
        <dbReference type="EMBL" id="EFI28536.1"/>
    </source>
</evidence>
<organism evidence="2 3">
    <name type="scientific">Coprinopsis cinerea (strain Okayama-7 / 130 / ATCC MYA-4618 / FGSC 9003)</name>
    <name type="common">Inky cap fungus</name>
    <name type="synonym">Hormographiella aspergillata</name>
    <dbReference type="NCBI Taxonomy" id="240176"/>
    <lineage>
        <taxon>Eukaryota</taxon>
        <taxon>Fungi</taxon>
        <taxon>Dikarya</taxon>
        <taxon>Basidiomycota</taxon>
        <taxon>Agaricomycotina</taxon>
        <taxon>Agaricomycetes</taxon>
        <taxon>Agaricomycetidae</taxon>
        <taxon>Agaricales</taxon>
        <taxon>Agaricineae</taxon>
        <taxon>Psathyrellaceae</taxon>
        <taxon>Coprinopsis</taxon>
    </lineage>
</organism>
<keyword evidence="3" id="KW-1185">Reference proteome</keyword>
<feature type="signal peptide" evidence="1">
    <location>
        <begin position="1"/>
        <end position="24"/>
    </location>
</feature>